<gene>
    <name evidence="4" type="ORF">FGG08_001429</name>
</gene>
<evidence type="ECO:0000256" key="1">
    <source>
        <dbReference type="SAM" id="MobiDB-lite"/>
    </source>
</evidence>
<feature type="compositionally biased region" description="Polar residues" evidence="1">
    <location>
        <begin position="295"/>
        <end position="304"/>
    </location>
</feature>
<keyword evidence="5" id="KW-1185">Reference proteome</keyword>
<dbReference type="AlphaFoldDB" id="A0A9P8IGT7"/>
<feature type="region of interest" description="Disordered" evidence="1">
    <location>
        <begin position="212"/>
        <end position="237"/>
    </location>
</feature>
<organism evidence="4 5">
    <name type="scientific">Glutinoglossum americanum</name>
    <dbReference type="NCBI Taxonomy" id="1670608"/>
    <lineage>
        <taxon>Eukaryota</taxon>
        <taxon>Fungi</taxon>
        <taxon>Dikarya</taxon>
        <taxon>Ascomycota</taxon>
        <taxon>Pezizomycotina</taxon>
        <taxon>Geoglossomycetes</taxon>
        <taxon>Geoglossales</taxon>
        <taxon>Geoglossaceae</taxon>
        <taxon>Glutinoglossum</taxon>
    </lineage>
</organism>
<dbReference type="Pfam" id="PF04982">
    <property type="entry name" value="TM_HPP"/>
    <property type="match status" value="1"/>
</dbReference>
<feature type="transmembrane region" description="Helical" evidence="2">
    <location>
        <begin position="166"/>
        <end position="191"/>
    </location>
</feature>
<accession>A0A9P8IGT7</accession>
<reference evidence="4" key="1">
    <citation type="submission" date="2021-03" db="EMBL/GenBank/DDBJ databases">
        <title>Comparative genomics and phylogenomic investigation of the class Geoglossomycetes provide insights into ecological specialization and systematics.</title>
        <authorList>
            <person name="Melie T."/>
            <person name="Pirro S."/>
            <person name="Miller A.N."/>
            <person name="Quandt A."/>
        </authorList>
    </citation>
    <scope>NUCLEOTIDE SEQUENCE</scope>
    <source>
        <strain evidence="4">GBOQ0MN5Z8</strain>
    </source>
</reference>
<evidence type="ECO:0000313" key="4">
    <source>
        <dbReference type="EMBL" id="KAH0544403.1"/>
    </source>
</evidence>
<comment type="caution">
    <text evidence="4">The sequence shown here is derived from an EMBL/GenBank/DDBJ whole genome shotgun (WGS) entry which is preliminary data.</text>
</comment>
<dbReference type="InterPro" id="IPR058581">
    <property type="entry name" value="TM_HPP"/>
</dbReference>
<evidence type="ECO:0000313" key="5">
    <source>
        <dbReference type="Proteomes" id="UP000698800"/>
    </source>
</evidence>
<evidence type="ECO:0000259" key="3">
    <source>
        <dbReference type="Pfam" id="PF04982"/>
    </source>
</evidence>
<feature type="transmembrane region" description="Helical" evidence="2">
    <location>
        <begin position="36"/>
        <end position="56"/>
    </location>
</feature>
<feature type="domain" description="HPP transmembrane region" evidence="3">
    <location>
        <begin position="37"/>
        <end position="192"/>
    </location>
</feature>
<dbReference type="Proteomes" id="UP000698800">
    <property type="component" value="Unassembled WGS sequence"/>
</dbReference>
<dbReference type="PANTHER" id="PTHR33741">
    <property type="entry name" value="TRANSMEMBRANE PROTEIN DDB_G0269096-RELATED"/>
    <property type="match status" value="1"/>
</dbReference>
<proteinExistence type="predicted"/>
<sequence length="322" mass="33928">MPVPSLLPRLPRLISHFLGHRPPPYQPPPNSLTRRLLHNLLTTFGVFLSILALTSLTSSGLGGLSGPPHSGVILAAFGASSILLFATPHSPLTQPPSLLIGDLLSALCGILTTKLLHEYLRLPLPITCAVSCAFAAMMMDVTGTTYPPGGATALLAVADPGVRGLGWRLLGVVGVGVCVLGGVGLVVVNLVERWPLWWVFRDESERRVIGGLDVEKGDGGSSSSLSPSDGGGKEKRVVVGPVRESSGSIEIRVSSGEIVFPRNFVFGKGEEKVLVQLAERLRGWKGDREAVGESGVTTRNGSSERISDGASEVWSAKSDDEC</sequence>
<keyword evidence="2" id="KW-0472">Membrane</keyword>
<name>A0A9P8IGT7_9PEZI</name>
<dbReference type="PANTHER" id="PTHR33741:SF5">
    <property type="entry name" value="TRANSMEMBRANE PROTEIN DDB_G0269096-RELATED"/>
    <property type="match status" value="1"/>
</dbReference>
<feature type="transmembrane region" description="Helical" evidence="2">
    <location>
        <begin position="68"/>
        <end position="86"/>
    </location>
</feature>
<evidence type="ECO:0000256" key="2">
    <source>
        <dbReference type="SAM" id="Phobius"/>
    </source>
</evidence>
<protein>
    <recommendedName>
        <fullName evidence="3">HPP transmembrane region domain-containing protein</fullName>
    </recommendedName>
</protein>
<keyword evidence="2" id="KW-1133">Transmembrane helix</keyword>
<dbReference type="OrthoDB" id="2016548at2759"/>
<dbReference type="InterPro" id="IPR007065">
    <property type="entry name" value="HPP"/>
</dbReference>
<dbReference type="EMBL" id="JAGHQL010000019">
    <property type="protein sequence ID" value="KAH0544403.1"/>
    <property type="molecule type" value="Genomic_DNA"/>
</dbReference>
<keyword evidence="2" id="KW-0812">Transmembrane</keyword>
<feature type="region of interest" description="Disordered" evidence="1">
    <location>
        <begin position="289"/>
        <end position="322"/>
    </location>
</feature>